<keyword evidence="6 14" id="KW-0547">Nucleotide-binding</keyword>
<dbReference type="GO" id="GO:0005524">
    <property type="term" value="F:ATP binding"/>
    <property type="evidence" value="ECO:0007669"/>
    <property type="project" value="UniProtKB-UniRule"/>
</dbReference>
<feature type="transmembrane region" description="Helical" evidence="14">
    <location>
        <begin position="51"/>
        <end position="68"/>
    </location>
</feature>
<feature type="domain" description="AAA+ ATPase" evidence="16">
    <location>
        <begin position="125"/>
        <end position="261"/>
    </location>
</feature>
<evidence type="ECO:0000256" key="5">
    <source>
        <dbReference type="ARBA" id="ARBA00022723"/>
    </source>
</evidence>
<keyword evidence="3 14" id="KW-0645">Protease</keyword>
<keyword evidence="12 14" id="KW-0472">Membrane</keyword>
<keyword evidence="17" id="KW-0131">Cell cycle</keyword>
<dbReference type="InterPro" id="IPR000642">
    <property type="entry name" value="Peptidase_M41"/>
</dbReference>
<keyword evidence="4 14" id="KW-0812">Transmembrane</keyword>
<dbReference type="Gene3D" id="1.10.8.60">
    <property type="match status" value="1"/>
</dbReference>
<comment type="subcellular location">
    <subcellularLocation>
        <location evidence="14">Cell membrane</location>
        <topology evidence="14">Multi-pass membrane protein</topology>
        <orientation evidence="14">Cytoplasmic side</orientation>
    </subcellularLocation>
    <subcellularLocation>
        <location evidence="1">Membrane</location>
    </subcellularLocation>
</comment>
<dbReference type="GO" id="GO:0004176">
    <property type="term" value="F:ATP-dependent peptidase activity"/>
    <property type="evidence" value="ECO:0007669"/>
    <property type="project" value="InterPro"/>
</dbReference>
<evidence type="ECO:0000256" key="1">
    <source>
        <dbReference type="ARBA" id="ARBA00004370"/>
    </source>
</evidence>
<dbReference type="HAMAP" id="MF_01458">
    <property type="entry name" value="FtsH"/>
    <property type="match status" value="1"/>
</dbReference>
<evidence type="ECO:0000256" key="13">
    <source>
        <dbReference type="ARBA" id="ARBA00061570"/>
    </source>
</evidence>
<sequence>MRDTSAVNEDKQPLIDALGGLKSTLEQSVLVPVDPAQGSITGKVQEWADQWGGVLALLFMAAIVYVLWRTLKMMPRTKPVQIKPTASAEITWDEIAGVDEAKAELKEVVDFLSDPKRFKRLGAQVPKGVLLHGPPGTGKTLLARAVAHESGAQFFSQSASSFVEMFAGLGAARIRRLFAEARKHAPAILFIDELDAVGARRGTDNNSEREQTLNQLLVEMDGFSASENVIVIAASNLLDKLDPALLRPGRFDRQVYVTPPDVEGRLKVLRVHTRDKPLGEDVDLQLVAAQTSGLTGADLANICNEAAIFCARRDGAAIGHADFEDALERVVAGVQSSTTLNPHERRVVAFHEAGHALCRELLVTSDRVHKISIVPRGSALGYVMNLPDEDSYLKTREELIDQMTVLLGGRVAEQQVFGAVTTGAANDLLRVAEIAHAMIHEYGMGSVAATARAVTDANVVSDTTRRIRDEEQQDLVFEAERGARRLVIEHRAKLDEIAQELLAHEVIDRAGLDEIMRGVPRLRRSAGEPGLRVVAAEGRRLDGPSTD</sequence>
<dbReference type="GO" id="GO:0008270">
    <property type="term" value="F:zinc ion binding"/>
    <property type="evidence" value="ECO:0007669"/>
    <property type="project" value="UniProtKB-UniRule"/>
</dbReference>
<keyword evidence="10 14" id="KW-1133">Transmembrane helix</keyword>
<dbReference type="Pfam" id="PF00004">
    <property type="entry name" value="AAA"/>
    <property type="match status" value="1"/>
</dbReference>
<dbReference type="PANTHER" id="PTHR23076">
    <property type="entry name" value="METALLOPROTEASE M41 FTSH"/>
    <property type="match status" value="1"/>
</dbReference>
<comment type="caution">
    <text evidence="14">Lacks conserved residue(s) required for the propagation of feature annotation.</text>
</comment>
<dbReference type="GO" id="GO:0016887">
    <property type="term" value="F:ATP hydrolysis activity"/>
    <property type="evidence" value="ECO:0007669"/>
    <property type="project" value="UniProtKB-UniRule"/>
</dbReference>
<keyword evidence="8 14" id="KW-0862">Zinc</keyword>
<keyword evidence="7 14" id="KW-0378">Hydrolase</keyword>
<evidence type="ECO:0000256" key="2">
    <source>
        <dbReference type="ARBA" id="ARBA00010044"/>
    </source>
</evidence>
<dbReference type="CDD" id="cd19501">
    <property type="entry name" value="RecA-like_FtsH"/>
    <property type="match status" value="1"/>
</dbReference>
<comment type="subunit">
    <text evidence="14">Homohexamer.</text>
</comment>
<keyword evidence="11 14" id="KW-0482">Metalloprotease</keyword>
<dbReference type="SMART" id="SM00382">
    <property type="entry name" value="AAA"/>
    <property type="match status" value="1"/>
</dbReference>
<dbReference type="GO" id="GO:0051301">
    <property type="term" value="P:cell division"/>
    <property type="evidence" value="ECO:0007669"/>
    <property type="project" value="UniProtKB-KW"/>
</dbReference>
<evidence type="ECO:0000256" key="11">
    <source>
        <dbReference type="ARBA" id="ARBA00023049"/>
    </source>
</evidence>
<feature type="binding site" evidence="14">
    <location>
        <position position="355"/>
    </location>
    <ligand>
        <name>Zn(2+)</name>
        <dbReference type="ChEBI" id="CHEBI:29105"/>
        <note>catalytic</note>
    </ligand>
</feature>
<keyword evidence="14" id="KW-1003">Cell membrane</keyword>
<feature type="binding site" evidence="14">
    <location>
        <position position="427"/>
    </location>
    <ligand>
        <name>Zn(2+)</name>
        <dbReference type="ChEBI" id="CHEBI:29105"/>
        <note>catalytic</note>
    </ligand>
</feature>
<dbReference type="FunFam" id="1.10.8.60:FF:000001">
    <property type="entry name" value="ATP-dependent zinc metalloprotease FtsH"/>
    <property type="match status" value="1"/>
</dbReference>
<dbReference type="GO" id="GO:0004222">
    <property type="term" value="F:metalloendopeptidase activity"/>
    <property type="evidence" value="ECO:0007669"/>
    <property type="project" value="InterPro"/>
</dbReference>
<dbReference type="GO" id="GO:0005886">
    <property type="term" value="C:plasma membrane"/>
    <property type="evidence" value="ECO:0007669"/>
    <property type="project" value="UniProtKB-SubCell"/>
</dbReference>
<dbReference type="InterPro" id="IPR005936">
    <property type="entry name" value="FtsH"/>
</dbReference>
<organism evidence="17">
    <name type="scientific">uncultured Solirubrobacteraceae bacterium</name>
    <dbReference type="NCBI Taxonomy" id="1162706"/>
    <lineage>
        <taxon>Bacteria</taxon>
        <taxon>Bacillati</taxon>
        <taxon>Actinomycetota</taxon>
        <taxon>Thermoleophilia</taxon>
        <taxon>Solirubrobacterales</taxon>
        <taxon>Solirubrobacteraceae</taxon>
        <taxon>environmental samples</taxon>
    </lineage>
</organism>
<comment type="function">
    <text evidence="14">Acts as a processive, ATP-dependent zinc metallopeptidase for both cytoplasmic and membrane proteins. Plays a role in the quality control of integral membrane proteins.</text>
</comment>
<dbReference type="Pfam" id="PF17862">
    <property type="entry name" value="AAA_lid_3"/>
    <property type="match status" value="1"/>
</dbReference>
<name>A0A6J4RMG5_9ACTN</name>
<keyword evidence="5 14" id="KW-0479">Metal-binding</keyword>
<reference evidence="17" key="1">
    <citation type="submission" date="2020-02" db="EMBL/GenBank/DDBJ databases">
        <authorList>
            <person name="Meier V. D."/>
        </authorList>
    </citation>
    <scope>NUCLEOTIDE SEQUENCE</scope>
    <source>
        <strain evidence="17">AVDCRST_MAG53</strain>
    </source>
</reference>
<dbReference type="InterPro" id="IPR003959">
    <property type="entry name" value="ATPase_AAA_core"/>
</dbReference>
<evidence type="ECO:0000256" key="3">
    <source>
        <dbReference type="ARBA" id="ARBA00022670"/>
    </source>
</evidence>
<dbReference type="InterPro" id="IPR027417">
    <property type="entry name" value="P-loop_NTPase"/>
</dbReference>
<evidence type="ECO:0000256" key="15">
    <source>
        <dbReference type="RuleBase" id="RU003651"/>
    </source>
</evidence>
<accession>A0A6J4RMG5</accession>
<dbReference type="SUPFAM" id="SSF52540">
    <property type="entry name" value="P-loop containing nucleoside triphosphate hydrolases"/>
    <property type="match status" value="1"/>
</dbReference>
<dbReference type="InterPro" id="IPR041569">
    <property type="entry name" value="AAA_lid_3"/>
</dbReference>
<comment type="similarity">
    <text evidence="2 14">In the C-terminal section; belongs to the peptidase M41 family.</text>
</comment>
<dbReference type="Gene3D" id="1.20.58.760">
    <property type="entry name" value="Peptidase M41"/>
    <property type="match status" value="1"/>
</dbReference>
<protein>
    <recommendedName>
        <fullName evidence="14">ATP-dependent zinc metalloprotease FtsH</fullName>
        <ecNumber evidence="14">3.4.24.-</ecNumber>
    </recommendedName>
</protein>
<evidence type="ECO:0000256" key="6">
    <source>
        <dbReference type="ARBA" id="ARBA00022741"/>
    </source>
</evidence>
<comment type="similarity">
    <text evidence="15">Belongs to the AAA ATPase family.</text>
</comment>
<evidence type="ECO:0000313" key="17">
    <source>
        <dbReference type="EMBL" id="CAA9477479.1"/>
    </source>
</evidence>
<dbReference type="EMBL" id="CADCVR010000017">
    <property type="protein sequence ID" value="CAA9477479.1"/>
    <property type="molecule type" value="Genomic_DNA"/>
</dbReference>
<dbReference type="Gene3D" id="3.40.50.300">
    <property type="entry name" value="P-loop containing nucleotide triphosphate hydrolases"/>
    <property type="match status" value="1"/>
</dbReference>
<dbReference type="EC" id="3.4.24.-" evidence="14"/>
<dbReference type="AlphaFoldDB" id="A0A6J4RMG5"/>
<dbReference type="SUPFAM" id="SSF140990">
    <property type="entry name" value="FtsH protease domain-like"/>
    <property type="match status" value="1"/>
</dbReference>
<dbReference type="GO" id="GO:0030163">
    <property type="term" value="P:protein catabolic process"/>
    <property type="evidence" value="ECO:0007669"/>
    <property type="project" value="UniProtKB-UniRule"/>
</dbReference>
<dbReference type="GO" id="GO:0006508">
    <property type="term" value="P:proteolysis"/>
    <property type="evidence" value="ECO:0007669"/>
    <property type="project" value="UniProtKB-KW"/>
</dbReference>
<evidence type="ECO:0000256" key="9">
    <source>
        <dbReference type="ARBA" id="ARBA00022840"/>
    </source>
</evidence>
<feature type="active site" evidence="14">
    <location>
        <position position="352"/>
    </location>
</feature>
<evidence type="ECO:0000256" key="4">
    <source>
        <dbReference type="ARBA" id="ARBA00022692"/>
    </source>
</evidence>
<evidence type="ECO:0000256" key="12">
    <source>
        <dbReference type="ARBA" id="ARBA00023136"/>
    </source>
</evidence>
<comment type="similarity">
    <text evidence="13 14">In the central section; belongs to the AAA ATPase family.</text>
</comment>
<comment type="cofactor">
    <cofactor evidence="14">
        <name>Zn(2+)</name>
        <dbReference type="ChEBI" id="CHEBI:29105"/>
    </cofactor>
    <text evidence="14">Binds 1 zinc ion per subunit.</text>
</comment>
<keyword evidence="17" id="KW-0132">Cell division</keyword>
<dbReference type="PRINTS" id="PR00830">
    <property type="entry name" value="ENDOLAPTASE"/>
</dbReference>
<dbReference type="PROSITE" id="PS00674">
    <property type="entry name" value="AAA"/>
    <property type="match status" value="1"/>
</dbReference>
<evidence type="ECO:0000256" key="10">
    <source>
        <dbReference type="ARBA" id="ARBA00022989"/>
    </source>
</evidence>
<evidence type="ECO:0000256" key="14">
    <source>
        <dbReference type="HAMAP-Rule" id="MF_01458"/>
    </source>
</evidence>
<evidence type="ECO:0000256" key="7">
    <source>
        <dbReference type="ARBA" id="ARBA00022801"/>
    </source>
</evidence>
<feature type="binding site" evidence="14">
    <location>
        <begin position="133"/>
        <end position="140"/>
    </location>
    <ligand>
        <name>ATP</name>
        <dbReference type="ChEBI" id="CHEBI:30616"/>
    </ligand>
</feature>
<feature type="binding site" evidence="14">
    <location>
        <position position="351"/>
    </location>
    <ligand>
        <name>Zn(2+)</name>
        <dbReference type="ChEBI" id="CHEBI:29105"/>
        <note>catalytic</note>
    </ligand>
</feature>
<dbReference type="Pfam" id="PF01434">
    <property type="entry name" value="Peptidase_M41"/>
    <property type="match status" value="1"/>
</dbReference>
<gene>
    <name evidence="14" type="primary">ftsH</name>
    <name evidence="17" type="ORF">AVDCRST_MAG53-418</name>
</gene>
<dbReference type="InterPro" id="IPR003960">
    <property type="entry name" value="ATPase_AAA_CS"/>
</dbReference>
<evidence type="ECO:0000256" key="8">
    <source>
        <dbReference type="ARBA" id="ARBA00022833"/>
    </source>
</evidence>
<proteinExistence type="inferred from homology"/>
<dbReference type="InterPro" id="IPR037219">
    <property type="entry name" value="Peptidase_M41-like"/>
</dbReference>
<evidence type="ECO:0000259" key="16">
    <source>
        <dbReference type="SMART" id="SM00382"/>
    </source>
</evidence>
<dbReference type="PANTHER" id="PTHR23076:SF97">
    <property type="entry name" value="ATP-DEPENDENT ZINC METALLOPROTEASE YME1L1"/>
    <property type="match status" value="1"/>
</dbReference>
<dbReference type="InterPro" id="IPR003593">
    <property type="entry name" value="AAA+_ATPase"/>
</dbReference>
<dbReference type="FunFam" id="3.40.50.300:FF:000001">
    <property type="entry name" value="ATP-dependent zinc metalloprotease FtsH"/>
    <property type="match status" value="1"/>
</dbReference>
<keyword evidence="9 14" id="KW-0067">ATP-binding</keyword>